<evidence type="ECO:0000313" key="1">
    <source>
        <dbReference type="EMBL" id="VYU60795.1"/>
    </source>
</evidence>
<dbReference type="InterPro" id="IPR021670">
    <property type="entry name" value="DUF3256"/>
</dbReference>
<dbReference type="SUPFAM" id="SSF160925">
    <property type="entry name" value="PG1388-like"/>
    <property type="match status" value="1"/>
</dbReference>
<accession>A0A6N3G970</accession>
<dbReference type="AlphaFoldDB" id="A0A6N3G970"/>
<reference evidence="1" key="1">
    <citation type="submission" date="2019-11" db="EMBL/GenBank/DDBJ databases">
        <authorList>
            <person name="Feng L."/>
        </authorList>
    </citation>
    <scope>NUCLEOTIDE SEQUENCE</scope>
    <source>
        <strain evidence="1">PclaraLFYP37</strain>
    </source>
</reference>
<proteinExistence type="predicted"/>
<evidence type="ECO:0008006" key="2">
    <source>
        <dbReference type="Google" id="ProtNLM"/>
    </source>
</evidence>
<gene>
    <name evidence="1" type="ORF">PCLFYP37_03279</name>
</gene>
<dbReference type="RefSeq" id="WP_287545911.1">
    <property type="nucleotide sequence ID" value="NZ_CACRUT010000028.1"/>
</dbReference>
<organism evidence="1">
    <name type="scientific">Paraprevotella clara</name>
    <dbReference type="NCBI Taxonomy" id="454154"/>
    <lineage>
        <taxon>Bacteria</taxon>
        <taxon>Pseudomonadati</taxon>
        <taxon>Bacteroidota</taxon>
        <taxon>Bacteroidia</taxon>
        <taxon>Bacteroidales</taxon>
        <taxon>Prevotellaceae</taxon>
        <taxon>Paraprevotella</taxon>
    </lineage>
</organism>
<protein>
    <recommendedName>
        <fullName evidence="2">DUF3256 domain-containing protein</fullName>
    </recommendedName>
</protein>
<name>A0A6N3G970_9BACT</name>
<dbReference type="Pfam" id="PF11644">
    <property type="entry name" value="DUF3256"/>
    <property type="match status" value="1"/>
</dbReference>
<sequence>MKRFLPLIITLALGQALQAQKMRDVFAAMPDSVLGIMTKNNRLDCIDFIENDMEAKVRNRFDGFSVLKALTVDYLDLQLTPNCRVEMKLLPAEDTLNYICVARTYSGPVTETKVTLYTPDWNVLPEEKWIPFPAYADFWETNDSVDKEEVSRLQHLQDMRFVTASLQPDDMRLTFVLQPGEVDKEEAERMKKVLRPVVYEWQGKRFVLVDGK</sequence>
<dbReference type="EMBL" id="CACRUT010000028">
    <property type="protein sequence ID" value="VYU60795.1"/>
    <property type="molecule type" value="Genomic_DNA"/>
</dbReference>